<dbReference type="PROSITE" id="PS50830">
    <property type="entry name" value="TNASE_3"/>
    <property type="match status" value="4"/>
</dbReference>
<accession>A0A8S0XK66</accession>
<feature type="region of interest" description="Disordered" evidence="5">
    <location>
        <begin position="113"/>
        <end position="144"/>
    </location>
</feature>
<dbReference type="Proteomes" id="UP000467700">
    <property type="component" value="Unassembled WGS sequence"/>
</dbReference>
<feature type="domain" description="TNase-like" evidence="7">
    <location>
        <begin position="1"/>
        <end position="142"/>
    </location>
</feature>
<dbReference type="InterPro" id="IPR016685">
    <property type="entry name" value="Silence_cplx_Nase-comp_TudorSN"/>
</dbReference>
<evidence type="ECO:0000313" key="8">
    <source>
        <dbReference type="EMBL" id="CAA7259116.1"/>
    </source>
</evidence>
<dbReference type="GO" id="GO:0004518">
    <property type="term" value="F:nuclease activity"/>
    <property type="evidence" value="ECO:0007669"/>
    <property type="project" value="TreeGrafter"/>
</dbReference>
<gene>
    <name evidence="8" type="ORF">AAE3_LOCUS1395</name>
</gene>
<feature type="compositionally biased region" description="Basic and acidic residues" evidence="5">
    <location>
        <begin position="113"/>
        <end position="134"/>
    </location>
</feature>
<dbReference type="PANTHER" id="PTHR12302:SF2">
    <property type="entry name" value="STAPHYLOCOCCAL NUCLEASE DOMAIN-CONTAINING PROTEIN 1"/>
    <property type="match status" value="1"/>
</dbReference>
<dbReference type="PIRSF" id="PIRSF017179">
    <property type="entry name" value="RISC-Tudor-SN"/>
    <property type="match status" value="1"/>
</dbReference>
<sequence>MSLKAIVKSVLSGDTLVLRGRSVTQGQPPKERVLHIADLIAPRLGTSAREDEPWAFEAREFLRQLTVGKEITFSSIHSLPANDDVARDLGNGEIGGLDLASELLRNGWAKLKESKREPTEEDNKRKELENEAKAAGKGIWNPHGPQARVVHHTMPTDSQAFVTEWKGKPLDALVEQVRDGTTLRVRLFMPDGEHQMANITLAGVKSPRASTKQGESSEPWGEEAKFFTESRLLQRPVKVQILSLPNAAATPFQSSANTAAPPPASIYIGTVMHPVGNIAEFLVGAGLARVVDWHAGMLAGSGGMERLRIAEKSAKEKRLCLYASVPSTTSAAKSNGTTPNDSARSFDATVVRVWSGDQITVVEKDSGSERRLQLSSTRGPKLSDPRQAYYAQEAREFLRKKLVGKHVKVHIDFVRPREGEFDERECATIRSGGHNANIAEQLIEKGLASAVRHKRDDEDRSPDYDKLMAAEQAAVAELRGIHSGKEIPAPKQPLNISETSSRATQFLNGFKRLGKVPAIIDYVPAGSRFKIFLPKDNQTLTLVLAGIRAPRTARNASEKSEPYGQEALEFASRRYMQRDVEFEVDSLDKSGGFIGTLWVNKTENVAITLAKEGLATVHSFSADGLPWARQLYDAEEQAKKSKRNIWKDYDEETAKAAEVAEENEGDSGPLKSDYHDVIVSDVRTQSGFGFSVQILDTEGIAALEKLMREFSIHHRTPIQSPPGFAPKGGDLVSAKFSDGAWYRAKIRRSSPLKKEAEVTFIDYGNQDTIPFSNIRPLDPKFRSLPGQAHDARLSFVKLAGPESDYHQEALDRFRSTCEGRKLVANIDHKEGSLLHLRLIDPTNPAVAEDPLVCINADLVSEGLASVDRKGCKYLSSYPHIVKKLQASLVEAKRDRAGMFEFGDVEEDD</sequence>
<dbReference type="SUPFAM" id="SSF63748">
    <property type="entry name" value="Tudor/PWWP/MBT"/>
    <property type="match status" value="1"/>
</dbReference>
<evidence type="ECO:0000256" key="2">
    <source>
        <dbReference type="ARBA" id="ARBA00022490"/>
    </source>
</evidence>
<dbReference type="GO" id="GO:0031332">
    <property type="term" value="C:RNAi effector complex"/>
    <property type="evidence" value="ECO:0007669"/>
    <property type="project" value="InterPro"/>
</dbReference>
<dbReference type="Gene3D" id="2.30.30.140">
    <property type="match status" value="1"/>
</dbReference>
<feature type="region of interest" description="Disordered" evidence="5">
    <location>
        <begin position="366"/>
        <end position="385"/>
    </location>
</feature>
<feature type="domain" description="TNase-like" evidence="7">
    <location>
        <begin position="514"/>
        <end position="648"/>
    </location>
</feature>
<dbReference type="GO" id="GO:0005634">
    <property type="term" value="C:nucleus"/>
    <property type="evidence" value="ECO:0007669"/>
    <property type="project" value="TreeGrafter"/>
</dbReference>
<comment type="subcellular location">
    <subcellularLocation>
        <location evidence="1 4">Cytoplasm</location>
    </subcellularLocation>
</comment>
<dbReference type="GO" id="GO:0003723">
    <property type="term" value="F:RNA binding"/>
    <property type="evidence" value="ECO:0007669"/>
    <property type="project" value="UniProtKB-UniRule"/>
</dbReference>
<dbReference type="Pfam" id="PF00567">
    <property type="entry name" value="TUDOR"/>
    <property type="match status" value="1"/>
</dbReference>
<evidence type="ECO:0000256" key="3">
    <source>
        <dbReference type="ARBA" id="ARBA00022737"/>
    </source>
</evidence>
<evidence type="ECO:0000259" key="6">
    <source>
        <dbReference type="PROSITE" id="PS50304"/>
    </source>
</evidence>
<dbReference type="InterPro" id="IPR016071">
    <property type="entry name" value="Staphylococal_nuclease_OB-fold"/>
</dbReference>
<dbReference type="SMART" id="SM00333">
    <property type="entry name" value="TUDOR"/>
    <property type="match status" value="1"/>
</dbReference>
<evidence type="ECO:0000256" key="1">
    <source>
        <dbReference type="ARBA" id="ARBA00004496"/>
    </source>
</evidence>
<evidence type="ECO:0000256" key="5">
    <source>
        <dbReference type="SAM" id="MobiDB-lite"/>
    </source>
</evidence>
<dbReference type="InterPro" id="IPR035437">
    <property type="entry name" value="SNase_OB-fold_sf"/>
</dbReference>
<evidence type="ECO:0000256" key="4">
    <source>
        <dbReference type="PIRNR" id="PIRNR017179"/>
    </source>
</evidence>
<dbReference type="GO" id="GO:0031047">
    <property type="term" value="P:regulatory ncRNA-mediated gene silencing"/>
    <property type="evidence" value="ECO:0007669"/>
    <property type="project" value="UniProtKB-UniRule"/>
</dbReference>
<name>A0A8S0XK66_CYCAE</name>
<dbReference type="AlphaFoldDB" id="A0A8S0XK66"/>
<dbReference type="PROSITE" id="PS50304">
    <property type="entry name" value="TUDOR"/>
    <property type="match status" value="1"/>
</dbReference>
<evidence type="ECO:0000313" key="9">
    <source>
        <dbReference type="Proteomes" id="UP000467700"/>
    </source>
</evidence>
<dbReference type="Gene3D" id="2.40.50.90">
    <property type="match status" value="5"/>
</dbReference>
<dbReference type="SMART" id="SM00318">
    <property type="entry name" value="SNc"/>
    <property type="match status" value="4"/>
</dbReference>
<keyword evidence="3" id="KW-0677">Repeat</keyword>
<dbReference type="GO" id="GO:0006402">
    <property type="term" value="P:mRNA catabolic process"/>
    <property type="evidence" value="ECO:0007669"/>
    <property type="project" value="UniProtKB-UniRule"/>
</dbReference>
<reference evidence="8 9" key="1">
    <citation type="submission" date="2020-01" db="EMBL/GenBank/DDBJ databases">
        <authorList>
            <person name="Gupta K D."/>
        </authorList>
    </citation>
    <scope>NUCLEOTIDE SEQUENCE [LARGE SCALE GENOMIC DNA]</scope>
</reference>
<feature type="domain" description="TNase-like" evidence="7">
    <location>
        <begin position="168"/>
        <end position="324"/>
    </location>
</feature>
<comment type="caution">
    <text evidence="8">The sequence shown here is derived from an EMBL/GenBank/DDBJ whole genome shotgun (WGS) entry which is preliminary data.</text>
</comment>
<feature type="domain" description="Tudor" evidence="6">
    <location>
        <begin position="725"/>
        <end position="784"/>
    </location>
</feature>
<dbReference type="InterPro" id="IPR002999">
    <property type="entry name" value="Tudor"/>
</dbReference>
<dbReference type="GO" id="GO:0005829">
    <property type="term" value="C:cytosol"/>
    <property type="evidence" value="ECO:0007669"/>
    <property type="project" value="UniProtKB-UniRule"/>
</dbReference>
<protein>
    <recommendedName>
        <fullName evidence="10">Transcription factor</fullName>
    </recommendedName>
</protein>
<dbReference type="Pfam" id="PF00565">
    <property type="entry name" value="SNase"/>
    <property type="match status" value="4"/>
</dbReference>
<dbReference type="FunFam" id="2.30.30.140:FF:000018">
    <property type="entry name" value="Serine/threonine-protein kinase 31"/>
    <property type="match status" value="1"/>
</dbReference>
<evidence type="ECO:0000259" key="7">
    <source>
        <dbReference type="PROSITE" id="PS50830"/>
    </source>
</evidence>
<dbReference type="OrthoDB" id="10023235at2759"/>
<dbReference type="CDD" id="cd00175">
    <property type="entry name" value="SNc"/>
    <property type="match status" value="1"/>
</dbReference>
<keyword evidence="2 4" id="KW-0963">Cytoplasm</keyword>
<dbReference type="PANTHER" id="PTHR12302">
    <property type="entry name" value="EBNA2 BINDING PROTEIN P100"/>
    <property type="match status" value="1"/>
</dbReference>
<organism evidence="8 9">
    <name type="scientific">Cyclocybe aegerita</name>
    <name type="common">Black poplar mushroom</name>
    <name type="synonym">Agrocybe aegerita</name>
    <dbReference type="NCBI Taxonomy" id="1973307"/>
    <lineage>
        <taxon>Eukaryota</taxon>
        <taxon>Fungi</taxon>
        <taxon>Dikarya</taxon>
        <taxon>Basidiomycota</taxon>
        <taxon>Agaricomycotina</taxon>
        <taxon>Agaricomycetes</taxon>
        <taxon>Agaricomycetidae</taxon>
        <taxon>Agaricales</taxon>
        <taxon>Agaricineae</taxon>
        <taxon>Bolbitiaceae</taxon>
        <taxon>Cyclocybe</taxon>
    </lineage>
</organism>
<dbReference type="SUPFAM" id="SSF50199">
    <property type="entry name" value="Staphylococcal nuclease"/>
    <property type="match status" value="5"/>
</dbReference>
<dbReference type="FunFam" id="2.40.50.90:FF:000001">
    <property type="entry name" value="Staphylococcal nuclease domain-containing protein"/>
    <property type="match status" value="1"/>
</dbReference>
<keyword evidence="9" id="KW-1185">Reference proteome</keyword>
<proteinExistence type="predicted"/>
<feature type="domain" description="TNase-like" evidence="7">
    <location>
        <begin position="344"/>
        <end position="484"/>
    </location>
</feature>
<dbReference type="EMBL" id="CACVBS010000013">
    <property type="protein sequence ID" value="CAA7259116.1"/>
    <property type="molecule type" value="Genomic_DNA"/>
</dbReference>
<evidence type="ECO:0008006" key="10">
    <source>
        <dbReference type="Google" id="ProtNLM"/>
    </source>
</evidence>